<dbReference type="GeneID" id="87925204"/>
<comment type="caution">
    <text evidence="1">The sequence shown here is derived from an EMBL/GenBank/DDBJ whole genome shotgun (WGS) entry which is preliminary data.</text>
</comment>
<dbReference type="Proteomes" id="UP001326199">
    <property type="component" value="Unassembled WGS sequence"/>
</dbReference>
<protein>
    <submittedName>
        <fullName evidence="1">Uncharacterized protein</fullName>
    </submittedName>
</protein>
<reference evidence="1 2" key="1">
    <citation type="journal article" date="2023" name="bioRxiv">
        <title>High-quality genome assemblies of four members of thePodospora anserinaspecies complex.</title>
        <authorList>
            <person name="Ament-Velasquez S.L."/>
            <person name="Vogan A.A."/>
            <person name="Wallerman O."/>
            <person name="Hartmann F."/>
            <person name="Gautier V."/>
            <person name="Silar P."/>
            <person name="Giraud T."/>
            <person name="Johannesson H."/>
        </authorList>
    </citation>
    <scope>NUCLEOTIDE SEQUENCE [LARGE SCALE GENOMIC DNA]</scope>
    <source>
        <strain evidence="1 2">CBS 411.78</strain>
    </source>
</reference>
<proteinExistence type="predicted"/>
<sequence length="275" mass="30009">MDKFYLHLGKDSVQQNTSKGILARRRHYPVDSVAPSQTEPAHRVTRNLIERDGIHRVLGVCLYCAVDLGRLGSPTVIDDVHAPCPLAAGLDSDVFWLGHSRPLGMVARQHVPDGQRVMKGQALVVALAEHRVNLVKSAIQKGFGPFGKGTALFQQRLDLLVESLLVELVGSSDIQGEQAQLELTGQLLRIGTQDRLAVYFELGHRSHVSDGVDSTPHHNKLLDAEEGLRVLGGCEGNVGEWPNGNDCDGVLWLFPQDAEDLLVGRTLARAEETGE</sequence>
<organism evidence="1 2">
    <name type="scientific">Podospora pseudopauciseta</name>
    <dbReference type="NCBI Taxonomy" id="2093780"/>
    <lineage>
        <taxon>Eukaryota</taxon>
        <taxon>Fungi</taxon>
        <taxon>Dikarya</taxon>
        <taxon>Ascomycota</taxon>
        <taxon>Pezizomycotina</taxon>
        <taxon>Sordariomycetes</taxon>
        <taxon>Sordariomycetidae</taxon>
        <taxon>Sordariales</taxon>
        <taxon>Podosporaceae</taxon>
        <taxon>Podospora</taxon>
    </lineage>
</organism>
<gene>
    <name evidence="1" type="ORF">QC763_0014000</name>
</gene>
<keyword evidence="2" id="KW-1185">Reference proteome</keyword>
<accession>A0ABR0HZ75</accession>
<dbReference type="RefSeq" id="XP_062770757.1">
    <property type="nucleotide sequence ID" value="XM_062905268.1"/>
</dbReference>
<evidence type="ECO:0000313" key="2">
    <source>
        <dbReference type="Proteomes" id="UP001326199"/>
    </source>
</evidence>
<evidence type="ECO:0000313" key="1">
    <source>
        <dbReference type="EMBL" id="KAK4673435.1"/>
    </source>
</evidence>
<name>A0ABR0HZ75_9PEZI</name>
<dbReference type="EMBL" id="JAFFHB010000001">
    <property type="protein sequence ID" value="KAK4673435.1"/>
    <property type="molecule type" value="Genomic_DNA"/>
</dbReference>